<accession>A0ABD2ZZG0</accession>
<evidence type="ECO:0000313" key="2">
    <source>
        <dbReference type="EMBL" id="KAL3524851.1"/>
    </source>
</evidence>
<comment type="caution">
    <text evidence="2">The sequence shown here is derived from an EMBL/GenBank/DDBJ whole genome shotgun (WGS) entry which is preliminary data.</text>
</comment>
<name>A0ABD2ZZG0_9GENT</name>
<protein>
    <recommendedName>
        <fullName evidence="1">DEAH11/12 RNA-binding domain-containing protein</fullName>
    </recommendedName>
</protein>
<dbReference type="Proteomes" id="UP001630127">
    <property type="component" value="Unassembled WGS sequence"/>
</dbReference>
<keyword evidence="3" id="KW-1185">Reference proteome</keyword>
<dbReference type="Pfam" id="PF24475">
    <property type="entry name" value="RBD_DEAH11"/>
    <property type="match status" value="1"/>
</dbReference>
<dbReference type="AlphaFoldDB" id="A0ABD2ZZG0"/>
<proteinExistence type="predicted"/>
<reference evidence="2 3" key="1">
    <citation type="submission" date="2024-11" db="EMBL/GenBank/DDBJ databases">
        <title>A near-complete genome assembly of Cinchona calisaya.</title>
        <authorList>
            <person name="Lian D.C."/>
            <person name="Zhao X.W."/>
            <person name="Wei L."/>
        </authorList>
    </citation>
    <scope>NUCLEOTIDE SEQUENCE [LARGE SCALE GENOMIC DNA]</scope>
    <source>
        <tissue evidence="2">Nenye</tissue>
    </source>
</reference>
<dbReference type="EMBL" id="JBJUIK010000006">
    <property type="protein sequence ID" value="KAL3524851.1"/>
    <property type="molecule type" value="Genomic_DNA"/>
</dbReference>
<evidence type="ECO:0000313" key="3">
    <source>
        <dbReference type="Proteomes" id="UP001630127"/>
    </source>
</evidence>
<dbReference type="InterPro" id="IPR056248">
    <property type="entry name" value="RBD_DEAH11/12"/>
</dbReference>
<gene>
    <name evidence="2" type="ORF">ACH5RR_013223</name>
</gene>
<feature type="domain" description="DEAH11/12 RNA-binding" evidence="1">
    <location>
        <begin position="71"/>
        <end position="186"/>
    </location>
</feature>
<organism evidence="2 3">
    <name type="scientific">Cinchona calisaya</name>
    <dbReference type="NCBI Taxonomy" id="153742"/>
    <lineage>
        <taxon>Eukaryota</taxon>
        <taxon>Viridiplantae</taxon>
        <taxon>Streptophyta</taxon>
        <taxon>Embryophyta</taxon>
        <taxon>Tracheophyta</taxon>
        <taxon>Spermatophyta</taxon>
        <taxon>Magnoliopsida</taxon>
        <taxon>eudicotyledons</taxon>
        <taxon>Gunneridae</taxon>
        <taxon>Pentapetalae</taxon>
        <taxon>asterids</taxon>
        <taxon>lamiids</taxon>
        <taxon>Gentianales</taxon>
        <taxon>Rubiaceae</taxon>
        <taxon>Cinchonoideae</taxon>
        <taxon>Cinchoneae</taxon>
        <taxon>Cinchona</taxon>
    </lineage>
</organism>
<evidence type="ECO:0000259" key="1">
    <source>
        <dbReference type="Pfam" id="PF24475"/>
    </source>
</evidence>
<sequence length="214" mass="24235">MERFRGKSNGGLHHLVSRIRADCLDDRIGVEVSFNQNEVRFYVSSKDMEKVSGLVNDVPEYELRLLQNECLEKRLYSGWSTVSPYIALFGASGEIKHLEVEKRCLTVDIFHSNMNRVNDKELLMFLERNTLGTICGVRKFSAMSQDSEEQEKWGRVTFLSHDTAKKATQLNLVEFCGGLLKIIPSRNTYCGAQNLFPVPDLRAKVVSLVGTVKA</sequence>